<proteinExistence type="predicted"/>
<dbReference type="Gramene" id="Os08t0177550-01">
    <property type="protein sequence ID" value="Os08t0177550-01"/>
    <property type="gene ID" value="Os08g0177550"/>
</dbReference>
<feature type="region of interest" description="Disordered" evidence="1">
    <location>
        <begin position="1"/>
        <end position="56"/>
    </location>
</feature>
<evidence type="ECO:0000313" key="2">
    <source>
        <dbReference type="EMBL" id="BAT04081.1"/>
    </source>
</evidence>
<dbReference type="InParanoid" id="A0A0P0XCC5"/>
<feature type="compositionally biased region" description="Basic and acidic residues" evidence="1">
    <location>
        <begin position="14"/>
        <end position="34"/>
    </location>
</feature>
<reference evidence="2 3" key="2">
    <citation type="journal article" date="2013" name="Plant Cell Physiol.">
        <title>Rice Annotation Project Database (RAP-DB): an integrative and interactive database for rice genomics.</title>
        <authorList>
            <person name="Sakai H."/>
            <person name="Lee S.S."/>
            <person name="Tanaka T."/>
            <person name="Numa H."/>
            <person name="Kim J."/>
            <person name="Kawahara Y."/>
            <person name="Wakimoto H."/>
            <person name="Yang C.C."/>
            <person name="Iwamoto M."/>
            <person name="Abe T."/>
            <person name="Yamada Y."/>
            <person name="Muto A."/>
            <person name="Inokuchi H."/>
            <person name="Ikemura T."/>
            <person name="Matsumoto T."/>
            <person name="Sasaki T."/>
            <person name="Itoh T."/>
        </authorList>
    </citation>
    <scope>NUCLEOTIDE SEQUENCE [LARGE SCALE GENOMIC DNA]</scope>
    <source>
        <strain evidence="3">cv. Nipponbare</strain>
    </source>
</reference>
<keyword evidence="3" id="KW-1185">Reference proteome</keyword>
<protein>
    <submittedName>
        <fullName evidence="2">Os08g0177550 protein</fullName>
    </submittedName>
</protein>
<dbReference type="Proteomes" id="UP000059680">
    <property type="component" value="Chromosome 8"/>
</dbReference>
<dbReference type="AlphaFoldDB" id="A0A0P0XCC5"/>
<sequence>ESLGSTPLSPIKPRRGECRSAVETQRSREEEDGRLAAAAAASHAPAARWTGHGGAAHSAVCSLDFILVKRRRKSKERCKCRTQLLKRVACEVHGSMYG</sequence>
<reference evidence="3" key="1">
    <citation type="journal article" date="2005" name="Nature">
        <title>The map-based sequence of the rice genome.</title>
        <authorList>
            <consortium name="International rice genome sequencing project (IRGSP)"/>
            <person name="Matsumoto T."/>
            <person name="Wu J."/>
            <person name="Kanamori H."/>
            <person name="Katayose Y."/>
            <person name="Fujisawa M."/>
            <person name="Namiki N."/>
            <person name="Mizuno H."/>
            <person name="Yamamoto K."/>
            <person name="Antonio B.A."/>
            <person name="Baba T."/>
            <person name="Sakata K."/>
            <person name="Nagamura Y."/>
            <person name="Aoki H."/>
            <person name="Arikawa K."/>
            <person name="Arita K."/>
            <person name="Bito T."/>
            <person name="Chiden Y."/>
            <person name="Fujitsuka N."/>
            <person name="Fukunaka R."/>
            <person name="Hamada M."/>
            <person name="Harada C."/>
            <person name="Hayashi A."/>
            <person name="Hijishita S."/>
            <person name="Honda M."/>
            <person name="Hosokawa S."/>
            <person name="Ichikawa Y."/>
            <person name="Idonuma A."/>
            <person name="Iijima M."/>
            <person name="Ikeda M."/>
            <person name="Ikeno M."/>
            <person name="Ito K."/>
            <person name="Ito S."/>
            <person name="Ito T."/>
            <person name="Ito Y."/>
            <person name="Ito Y."/>
            <person name="Iwabuchi A."/>
            <person name="Kamiya K."/>
            <person name="Karasawa W."/>
            <person name="Kurita K."/>
            <person name="Katagiri S."/>
            <person name="Kikuta A."/>
            <person name="Kobayashi H."/>
            <person name="Kobayashi N."/>
            <person name="Machita K."/>
            <person name="Maehara T."/>
            <person name="Masukawa M."/>
            <person name="Mizubayashi T."/>
            <person name="Mukai Y."/>
            <person name="Nagasaki H."/>
            <person name="Nagata Y."/>
            <person name="Naito S."/>
            <person name="Nakashima M."/>
            <person name="Nakama Y."/>
            <person name="Nakamichi Y."/>
            <person name="Nakamura M."/>
            <person name="Meguro A."/>
            <person name="Negishi M."/>
            <person name="Ohta I."/>
            <person name="Ohta T."/>
            <person name="Okamoto M."/>
            <person name="Ono N."/>
            <person name="Saji S."/>
            <person name="Sakaguchi M."/>
            <person name="Sakai K."/>
            <person name="Shibata M."/>
            <person name="Shimokawa T."/>
            <person name="Song J."/>
            <person name="Takazaki Y."/>
            <person name="Terasawa K."/>
            <person name="Tsugane M."/>
            <person name="Tsuji K."/>
            <person name="Ueda S."/>
            <person name="Waki K."/>
            <person name="Yamagata H."/>
            <person name="Yamamoto M."/>
            <person name="Yamamoto S."/>
            <person name="Yamane H."/>
            <person name="Yoshiki S."/>
            <person name="Yoshihara R."/>
            <person name="Yukawa K."/>
            <person name="Zhong H."/>
            <person name="Yano M."/>
            <person name="Yuan Q."/>
            <person name="Ouyang S."/>
            <person name="Liu J."/>
            <person name="Jones K.M."/>
            <person name="Gansberger K."/>
            <person name="Moffat K."/>
            <person name="Hill J."/>
            <person name="Bera J."/>
            <person name="Fadrosh D."/>
            <person name="Jin S."/>
            <person name="Johri S."/>
            <person name="Kim M."/>
            <person name="Overton L."/>
            <person name="Reardon M."/>
            <person name="Tsitrin T."/>
            <person name="Vuong H."/>
            <person name="Weaver B."/>
            <person name="Ciecko A."/>
            <person name="Tallon L."/>
            <person name="Jackson J."/>
            <person name="Pai G."/>
            <person name="Aken S.V."/>
            <person name="Utterback T."/>
            <person name="Reidmuller S."/>
            <person name="Feldblyum T."/>
            <person name="Hsiao J."/>
            <person name="Zismann V."/>
            <person name="Iobst S."/>
            <person name="de Vazeille A.R."/>
            <person name="Buell C.R."/>
            <person name="Ying K."/>
            <person name="Li Y."/>
            <person name="Lu T."/>
            <person name="Huang Y."/>
            <person name="Zhao Q."/>
            <person name="Feng Q."/>
            <person name="Zhang L."/>
            <person name="Zhu J."/>
            <person name="Weng Q."/>
            <person name="Mu J."/>
            <person name="Lu Y."/>
            <person name="Fan D."/>
            <person name="Liu Y."/>
            <person name="Guan J."/>
            <person name="Zhang Y."/>
            <person name="Yu S."/>
            <person name="Liu X."/>
            <person name="Zhang Y."/>
            <person name="Hong G."/>
            <person name="Han B."/>
            <person name="Choisne N."/>
            <person name="Demange N."/>
            <person name="Orjeda G."/>
            <person name="Samain S."/>
            <person name="Cattolico L."/>
            <person name="Pelletier E."/>
            <person name="Couloux A."/>
            <person name="Segurens B."/>
            <person name="Wincker P."/>
            <person name="D'Hont A."/>
            <person name="Scarpelli C."/>
            <person name="Weissenbach J."/>
            <person name="Salanoubat M."/>
            <person name="Quetier F."/>
            <person name="Yu Y."/>
            <person name="Kim H.R."/>
            <person name="Rambo T."/>
            <person name="Currie J."/>
            <person name="Collura K."/>
            <person name="Luo M."/>
            <person name="Yang T."/>
            <person name="Ammiraju J.S.S."/>
            <person name="Engler F."/>
            <person name="Soderlund C."/>
            <person name="Wing R.A."/>
            <person name="Palmer L.E."/>
            <person name="de la Bastide M."/>
            <person name="Spiegel L."/>
            <person name="Nascimento L."/>
            <person name="Zutavern T."/>
            <person name="O'Shaughnessy A."/>
            <person name="Dike S."/>
            <person name="Dedhia N."/>
            <person name="Preston R."/>
            <person name="Balija V."/>
            <person name="McCombie W.R."/>
            <person name="Chow T."/>
            <person name="Chen H."/>
            <person name="Chung M."/>
            <person name="Chen C."/>
            <person name="Shaw J."/>
            <person name="Wu H."/>
            <person name="Hsiao K."/>
            <person name="Chao Y."/>
            <person name="Chu M."/>
            <person name="Cheng C."/>
            <person name="Hour A."/>
            <person name="Lee P."/>
            <person name="Lin S."/>
            <person name="Lin Y."/>
            <person name="Liou J."/>
            <person name="Liu S."/>
            <person name="Hsing Y."/>
            <person name="Raghuvanshi S."/>
            <person name="Mohanty A."/>
            <person name="Bharti A.K."/>
            <person name="Gaur A."/>
            <person name="Gupta V."/>
            <person name="Kumar D."/>
            <person name="Ravi V."/>
            <person name="Vij S."/>
            <person name="Kapur A."/>
            <person name="Khurana P."/>
            <person name="Khurana P."/>
            <person name="Khurana J.P."/>
            <person name="Tyagi A.K."/>
            <person name="Gaikwad K."/>
            <person name="Singh A."/>
            <person name="Dalal V."/>
            <person name="Srivastava S."/>
            <person name="Dixit A."/>
            <person name="Pal A.K."/>
            <person name="Ghazi I.A."/>
            <person name="Yadav M."/>
            <person name="Pandit A."/>
            <person name="Bhargava A."/>
            <person name="Sureshbabu K."/>
            <person name="Batra K."/>
            <person name="Sharma T.R."/>
            <person name="Mohapatra T."/>
            <person name="Singh N.K."/>
            <person name="Messing J."/>
            <person name="Nelson A.B."/>
            <person name="Fuks G."/>
            <person name="Kavchok S."/>
            <person name="Keizer G."/>
            <person name="Linton E."/>
            <person name="Llaca V."/>
            <person name="Song R."/>
            <person name="Tanyolac B."/>
            <person name="Young S."/>
            <person name="Ho-Il K."/>
            <person name="Hahn J.H."/>
            <person name="Sangsakoo G."/>
            <person name="Vanavichit A."/>
            <person name="de Mattos Luiz.A.T."/>
            <person name="Zimmer P.D."/>
            <person name="Malone G."/>
            <person name="Dellagostin O."/>
            <person name="de Oliveira A.C."/>
            <person name="Bevan M."/>
            <person name="Bancroft I."/>
            <person name="Minx P."/>
            <person name="Cordum H."/>
            <person name="Wilson R."/>
            <person name="Cheng Z."/>
            <person name="Jin W."/>
            <person name="Jiang J."/>
            <person name="Leong S.A."/>
            <person name="Iwama H."/>
            <person name="Gojobori T."/>
            <person name="Itoh T."/>
            <person name="Niimura Y."/>
            <person name="Fujii Y."/>
            <person name="Habara T."/>
            <person name="Sakai H."/>
            <person name="Sato Y."/>
            <person name="Wilson G."/>
            <person name="Kumar K."/>
            <person name="McCouch S."/>
            <person name="Juretic N."/>
            <person name="Hoen D."/>
            <person name="Wright S."/>
            <person name="Bruskiewich R."/>
            <person name="Bureau T."/>
            <person name="Miyao A."/>
            <person name="Hirochika H."/>
            <person name="Nishikawa T."/>
            <person name="Kadowaki K."/>
            <person name="Sugiura M."/>
            <person name="Burr B."/>
            <person name="Sasaki T."/>
        </authorList>
    </citation>
    <scope>NUCLEOTIDE SEQUENCE [LARGE SCALE GENOMIC DNA]</scope>
    <source>
        <strain evidence="3">cv. Nipponbare</strain>
    </source>
</reference>
<evidence type="ECO:0000313" key="3">
    <source>
        <dbReference type="Proteomes" id="UP000059680"/>
    </source>
</evidence>
<feature type="non-terminal residue" evidence="2">
    <location>
        <position position="1"/>
    </location>
</feature>
<gene>
    <name evidence="2" type="ordered locus">Os08g0177550</name>
    <name evidence="2" type="ORF">OSNPB_080177550</name>
</gene>
<organism evidence="2 3">
    <name type="scientific">Oryza sativa subsp. japonica</name>
    <name type="common">Rice</name>
    <dbReference type="NCBI Taxonomy" id="39947"/>
    <lineage>
        <taxon>Eukaryota</taxon>
        <taxon>Viridiplantae</taxon>
        <taxon>Streptophyta</taxon>
        <taxon>Embryophyta</taxon>
        <taxon>Tracheophyta</taxon>
        <taxon>Spermatophyta</taxon>
        <taxon>Magnoliopsida</taxon>
        <taxon>Liliopsida</taxon>
        <taxon>Poales</taxon>
        <taxon>Poaceae</taxon>
        <taxon>BOP clade</taxon>
        <taxon>Oryzoideae</taxon>
        <taxon>Oryzeae</taxon>
        <taxon>Oryzinae</taxon>
        <taxon>Oryza</taxon>
        <taxon>Oryza sativa</taxon>
    </lineage>
</organism>
<evidence type="ECO:0000256" key="1">
    <source>
        <dbReference type="SAM" id="MobiDB-lite"/>
    </source>
</evidence>
<accession>A0A0P0XCC5</accession>
<reference evidence="2 3" key="3">
    <citation type="journal article" date="2013" name="Rice">
        <title>Improvement of the Oryza sativa Nipponbare reference genome using next generation sequence and optical map data.</title>
        <authorList>
            <person name="Kawahara Y."/>
            <person name="de la Bastide M."/>
            <person name="Hamilton J.P."/>
            <person name="Kanamori H."/>
            <person name="McCombie W.R."/>
            <person name="Ouyang S."/>
            <person name="Schwartz D.C."/>
            <person name="Tanaka T."/>
            <person name="Wu J."/>
            <person name="Zhou S."/>
            <person name="Childs K.L."/>
            <person name="Davidson R.M."/>
            <person name="Lin H."/>
            <person name="Quesada-Ocampo L."/>
            <person name="Vaillancourt B."/>
            <person name="Sakai H."/>
            <person name="Lee S.S."/>
            <person name="Kim J."/>
            <person name="Numa H."/>
            <person name="Itoh T."/>
            <person name="Buell C.R."/>
            <person name="Matsumoto T."/>
        </authorList>
    </citation>
    <scope>NUCLEOTIDE SEQUENCE [LARGE SCALE GENOMIC DNA]</scope>
    <source>
        <strain evidence="3">cv. Nipponbare</strain>
    </source>
</reference>
<feature type="compositionally biased region" description="Low complexity" evidence="1">
    <location>
        <begin position="36"/>
        <end position="47"/>
    </location>
</feature>
<dbReference type="EMBL" id="AP014964">
    <property type="protein sequence ID" value="BAT04081.1"/>
    <property type="molecule type" value="Genomic_DNA"/>
</dbReference>
<name>A0A0P0XCC5_ORYSJ</name>
<dbReference type="PaxDb" id="39947-A0A0P0XCC5"/>